<dbReference type="CDD" id="cd02440">
    <property type="entry name" value="AdoMet_MTases"/>
    <property type="match status" value="1"/>
</dbReference>
<dbReference type="Gene3D" id="3.40.50.150">
    <property type="entry name" value="Vaccinia Virus protein VP39"/>
    <property type="match status" value="1"/>
</dbReference>
<dbReference type="InterPro" id="IPR013216">
    <property type="entry name" value="Methyltransf_11"/>
</dbReference>
<evidence type="ECO:0000259" key="1">
    <source>
        <dbReference type="Pfam" id="PF08241"/>
    </source>
</evidence>
<evidence type="ECO:0000313" key="2">
    <source>
        <dbReference type="EMBL" id="MDG3016105.1"/>
    </source>
</evidence>
<name>A0A9X4M307_9ACTN</name>
<evidence type="ECO:0000313" key="3">
    <source>
        <dbReference type="Proteomes" id="UP001152755"/>
    </source>
</evidence>
<dbReference type="Proteomes" id="UP001152755">
    <property type="component" value="Unassembled WGS sequence"/>
</dbReference>
<proteinExistence type="predicted"/>
<keyword evidence="2" id="KW-0489">Methyltransferase</keyword>
<keyword evidence="3" id="KW-1185">Reference proteome</keyword>
<dbReference type="GO" id="GO:0032259">
    <property type="term" value="P:methylation"/>
    <property type="evidence" value="ECO:0007669"/>
    <property type="project" value="UniProtKB-KW"/>
</dbReference>
<keyword evidence="2" id="KW-0808">Transferase</keyword>
<dbReference type="GO" id="GO:0008757">
    <property type="term" value="F:S-adenosylmethionine-dependent methyltransferase activity"/>
    <property type="evidence" value="ECO:0007669"/>
    <property type="project" value="InterPro"/>
</dbReference>
<gene>
    <name evidence="2" type="ORF">NVS88_16220</name>
</gene>
<dbReference type="EMBL" id="JANRHA010000011">
    <property type="protein sequence ID" value="MDG3016105.1"/>
    <property type="molecule type" value="Genomic_DNA"/>
</dbReference>
<dbReference type="PANTHER" id="PTHR43591:SF24">
    <property type="entry name" value="2-METHOXY-6-POLYPRENYL-1,4-BENZOQUINOL METHYLASE, MITOCHONDRIAL"/>
    <property type="match status" value="1"/>
</dbReference>
<protein>
    <submittedName>
        <fullName evidence="2">Class I SAM-dependent methyltransferase</fullName>
    </submittedName>
</protein>
<dbReference type="InterPro" id="IPR029063">
    <property type="entry name" value="SAM-dependent_MTases_sf"/>
</dbReference>
<dbReference type="AlphaFoldDB" id="A0A9X4M307"/>
<comment type="caution">
    <text evidence="2">The sequence shown here is derived from an EMBL/GenBank/DDBJ whole genome shotgun (WGS) entry which is preliminary data.</text>
</comment>
<reference evidence="2" key="1">
    <citation type="submission" date="2022-08" db="EMBL/GenBank/DDBJ databases">
        <title>Genome analysis of Corynebacteriales strain.</title>
        <authorList>
            <person name="Lee S.D."/>
        </authorList>
    </citation>
    <scope>NUCLEOTIDE SEQUENCE</scope>
    <source>
        <strain evidence="2">D3-21</strain>
    </source>
</reference>
<dbReference type="SUPFAM" id="SSF53335">
    <property type="entry name" value="S-adenosyl-L-methionine-dependent methyltransferases"/>
    <property type="match status" value="1"/>
</dbReference>
<dbReference type="PANTHER" id="PTHR43591">
    <property type="entry name" value="METHYLTRANSFERASE"/>
    <property type="match status" value="1"/>
</dbReference>
<dbReference type="Pfam" id="PF08241">
    <property type="entry name" value="Methyltransf_11"/>
    <property type="match status" value="1"/>
</dbReference>
<organism evidence="2 3">
    <name type="scientific">Speluncibacter jeojiensis</name>
    <dbReference type="NCBI Taxonomy" id="2710754"/>
    <lineage>
        <taxon>Bacteria</taxon>
        <taxon>Bacillati</taxon>
        <taxon>Actinomycetota</taxon>
        <taxon>Actinomycetes</taxon>
        <taxon>Mycobacteriales</taxon>
        <taxon>Speluncibacteraceae</taxon>
        <taxon>Speluncibacter</taxon>
    </lineage>
</organism>
<dbReference type="RefSeq" id="WP_277830185.1">
    <property type="nucleotide sequence ID" value="NZ_JAAIVF010000001.1"/>
</dbReference>
<sequence length="217" mass="23112">MRAIRESLLAGLAGQLGHPRGVPGRAVAGVLNRVNNRTIADAVDALGPAPGDVAADFGFGGGLGLGLLLDRVGESGYVHGIEFSPDMLERCRRRHRDEPRLCLQAGSILELPLADGAIDCAITVNTLYFLPDLGRAAAELTRVLRRGGRLVIGVGDPEAMAAMPFIRALPFERHGFRLRPVAEVDAALEAAGLTVIDHRRAGDGDRAPHLLVARRDR</sequence>
<feature type="domain" description="Methyltransferase type 11" evidence="1">
    <location>
        <begin position="56"/>
        <end position="152"/>
    </location>
</feature>
<accession>A0A9X4M307</accession>